<organism evidence="1 2">
    <name type="scientific">Pseudomonas asturiensis</name>
    <dbReference type="NCBI Taxonomy" id="1190415"/>
    <lineage>
        <taxon>Bacteria</taxon>
        <taxon>Pseudomonadati</taxon>
        <taxon>Pseudomonadota</taxon>
        <taxon>Gammaproteobacteria</taxon>
        <taxon>Pseudomonadales</taxon>
        <taxon>Pseudomonadaceae</taxon>
        <taxon>Pseudomonas</taxon>
    </lineage>
</organism>
<dbReference type="AlphaFoldDB" id="A0A1M7Q217"/>
<dbReference type="EMBL" id="FRDA01000016">
    <property type="protein sequence ID" value="SHN24137.1"/>
    <property type="molecule type" value="Genomic_DNA"/>
</dbReference>
<protein>
    <submittedName>
        <fullName evidence="1">Uncharacterized protein</fullName>
    </submittedName>
</protein>
<dbReference type="RefSeq" id="WP_073171001.1">
    <property type="nucleotide sequence ID" value="NZ_FRDA01000016.1"/>
</dbReference>
<evidence type="ECO:0000313" key="1">
    <source>
        <dbReference type="EMBL" id="SHN24137.1"/>
    </source>
</evidence>
<sequence length="618" mass="69315">MDQPHKWLAKQAGLWRVDGIGPIEEDARLGARVTVYFSGLVEDGLNKPYVAASSNGVSLKIKAHASWLYEFKVGSLWKNGLLAAQPGEMEKRVVIDVDQTRYFPLTHSIPLNGQWANDLLPNYHMGENRRSLASSSFAVIPVLNDPRTKWLVVPASEIFRFYNGASARLLSSSLQGGIQDFIDWDKCDLEGRVPILYVKKDINKQEAAVLARAYISKRARAALHYPHNQLSSTKLNNAAASNSSKSPLVLKAIFPFDGTTQLGVAGKRMLLSNKGNDPQWAIFAMEINHCSKAKEFTRLVVVRDNTPSVTGRTVDISGNAPTSFRAQIDGGEEEDDFFTDLPADQRLGRRVSLCNTNQFSAFEGLEFEYRSPPAEKVDRGSSICVDVPVNSLTFEDGSYSKDAQGNLGVSIFQSQDYLLGRELQQFMQMLAELRQQTVPLNWTIRTRKLNGSVSDDGEDLIASFPSNVGKKRTWHIITDVDGSEYPRKVIWTEILTTSHQYFYLLEMELKAGESGQCTLLLYKVDLQRMDNQFFKELLMLTAIQNRWPSADNSWSKKSYQFRAKKILDQINMCRIRHPSLTKSTVDGLELNSSFNAIDANGWANIVLAKIYSFVPGIE</sequence>
<proteinExistence type="predicted"/>
<dbReference type="Proteomes" id="UP000183983">
    <property type="component" value="Unassembled WGS sequence"/>
</dbReference>
<name>A0A1M7Q217_9PSED</name>
<dbReference type="OrthoDB" id="7030538at2"/>
<gene>
    <name evidence="1" type="ORF">SAMN05216593_116125</name>
</gene>
<evidence type="ECO:0000313" key="2">
    <source>
        <dbReference type="Proteomes" id="UP000183983"/>
    </source>
</evidence>
<accession>A0A1M7Q217</accession>
<reference evidence="1 2" key="1">
    <citation type="submission" date="2016-11" db="EMBL/GenBank/DDBJ databases">
        <authorList>
            <person name="Jaros S."/>
            <person name="Januszkiewicz K."/>
            <person name="Wedrychowicz H."/>
        </authorList>
    </citation>
    <scope>NUCLEOTIDE SEQUENCE [LARGE SCALE GENOMIC DNA]</scope>
    <source>
        <strain evidence="1 2">LMG 26898</strain>
    </source>
</reference>